<evidence type="ECO:0000259" key="15">
    <source>
        <dbReference type="PROSITE" id="PS51196"/>
    </source>
</evidence>
<evidence type="ECO:0000313" key="17">
    <source>
        <dbReference type="Proteomes" id="UP000539111"/>
    </source>
</evidence>
<dbReference type="InterPro" id="IPR020937">
    <property type="entry name" value="SecA_CS"/>
</dbReference>
<dbReference type="SMART" id="SM00958">
    <property type="entry name" value="SecA_PP_bind"/>
    <property type="match status" value="1"/>
</dbReference>
<keyword evidence="4 12" id="KW-1003">Cell membrane</keyword>
<dbReference type="InterPro" id="IPR027417">
    <property type="entry name" value="P-loop_NTPase"/>
</dbReference>
<dbReference type="InterPro" id="IPR011130">
    <property type="entry name" value="SecA_preprotein_X-link_dom"/>
</dbReference>
<dbReference type="PANTHER" id="PTHR30612">
    <property type="entry name" value="SECA INNER MEMBRANE COMPONENT OF SEC PROTEIN SECRETION SYSTEM"/>
    <property type="match status" value="1"/>
</dbReference>
<dbReference type="InterPro" id="IPR000185">
    <property type="entry name" value="SecA"/>
</dbReference>
<dbReference type="InterPro" id="IPR036266">
    <property type="entry name" value="SecA_Wing/Scaffold_sf"/>
</dbReference>
<dbReference type="GO" id="GO:0017038">
    <property type="term" value="P:protein import"/>
    <property type="evidence" value="ECO:0007669"/>
    <property type="project" value="InterPro"/>
</dbReference>
<dbReference type="Pfam" id="PF01043">
    <property type="entry name" value="SecA_PP_bind"/>
    <property type="match status" value="1"/>
</dbReference>
<dbReference type="InterPro" id="IPR026389">
    <property type="entry name" value="SecA_Actinobact-type"/>
</dbReference>
<evidence type="ECO:0000256" key="8">
    <source>
        <dbReference type="ARBA" id="ARBA00022927"/>
    </source>
</evidence>
<keyword evidence="8 12" id="KW-0653">Protein transport</keyword>
<keyword evidence="10 12" id="KW-0811">Translocation</keyword>
<dbReference type="GO" id="GO:0008564">
    <property type="term" value="F:protein-exporting ATPase activity"/>
    <property type="evidence" value="ECO:0007669"/>
    <property type="project" value="UniProtKB-EC"/>
</dbReference>
<evidence type="ECO:0000259" key="14">
    <source>
        <dbReference type="PROSITE" id="PS51194"/>
    </source>
</evidence>
<evidence type="ECO:0000256" key="12">
    <source>
        <dbReference type="HAMAP-Rule" id="MF_01382"/>
    </source>
</evidence>
<protein>
    <recommendedName>
        <fullName evidence="12">Protein translocase subunit SecA</fullName>
        <ecNumber evidence="12">7.4.2.8</ecNumber>
    </recommendedName>
</protein>
<dbReference type="CDD" id="cd18803">
    <property type="entry name" value="SF2_C_secA"/>
    <property type="match status" value="1"/>
</dbReference>
<keyword evidence="6 12" id="KW-0547">Nucleotide-binding</keyword>
<dbReference type="CDD" id="cd17928">
    <property type="entry name" value="DEXDc_SecA"/>
    <property type="match status" value="1"/>
</dbReference>
<dbReference type="GO" id="GO:0065002">
    <property type="term" value="P:intracellular protein transmembrane transport"/>
    <property type="evidence" value="ECO:0007669"/>
    <property type="project" value="UniProtKB-UniRule"/>
</dbReference>
<dbReference type="GO" id="GO:0005524">
    <property type="term" value="F:ATP binding"/>
    <property type="evidence" value="ECO:0007669"/>
    <property type="project" value="UniProtKB-UniRule"/>
</dbReference>
<evidence type="ECO:0000256" key="7">
    <source>
        <dbReference type="ARBA" id="ARBA00022840"/>
    </source>
</evidence>
<dbReference type="InterPro" id="IPR014018">
    <property type="entry name" value="SecA_motor_DEAD"/>
</dbReference>
<feature type="domain" description="Helicase ATP-binding" evidence="13">
    <location>
        <begin position="90"/>
        <end position="249"/>
    </location>
</feature>
<dbReference type="Pfam" id="PF07517">
    <property type="entry name" value="SecA_DEAD"/>
    <property type="match status" value="1"/>
</dbReference>
<dbReference type="Gene3D" id="1.10.3060.10">
    <property type="entry name" value="Helical scaffold and wing domains of SecA"/>
    <property type="match status" value="1"/>
</dbReference>
<organism evidence="16 17">
    <name type="scientific">Spelaeicoccus albus</name>
    <dbReference type="NCBI Taxonomy" id="1280376"/>
    <lineage>
        <taxon>Bacteria</taxon>
        <taxon>Bacillati</taxon>
        <taxon>Actinomycetota</taxon>
        <taxon>Actinomycetes</taxon>
        <taxon>Micrococcales</taxon>
        <taxon>Brevibacteriaceae</taxon>
        <taxon>Spelaeicoccus</taxon>
    </lineage>
</organism>
<keyword evidence="9 12" id="KW-1278">Translocase</keyword>
<dbReference type="Proteomes" id="UP000539111">
    <property type="component" value="Unassembled WGS sequence"/>
</dbReference>
<dbReference type="Gene3D" id="3.40.50.300">
    <property type="entry name" value="P-loop containing nucleotide triphosphate hydrolases"/>
    <property type="match status" value="2"/>
</dbReference>
<dbReference type="SMART" id="SM00957">
    <property type="entry name" value="SecA_DEAD"/>
    <property type="match status" value="1"/>
</dbReference>
<dbReference type="InterPro" id="IPR044722">
    <property type="entry name" value="SecA_SF2_C"/>
</dbReference>
<comment type="catalytic activity">
    <reaction evidence="12">
        <text>ATP + H2O + cellular proteinSide 1 = ADP + phosphate + cellular proteinSide 2.</text>
        <dbReference type="EC" id="7.4.2.8"/>
    </reaction>
</comment>
<sequence>MAVGTLFSRLLNRPGAAASSSFRWAHAALKQIGDAEKELKKLSDDELRDAAGDVYGDGEPTRAQHIEFVGIAREAGRRALDERAFDTQILGTLGLLSGHVVEMATGEGKTLAGAMAAAGWALAGRSVHVLSVNDYLAGRDREWMLPLHEMLGVATDSIDQNTPADDRQRAYAAPICYAAVNEVGFDLLRDRFIERDADQRIEEFDVVLVDEADSILIDEARVPLVLAGSTNTEAFDAELPRIIAELDPDVHYEVSPDNRAVSLTGAGLDAVEERLGGIDLYGDDSDRLSAVNIALYAHALVHRDVDYLVVDGQIRLVSDSRGRVAQLQRWPDGLQAAVEAKEEVSATASGEILDSITVEELINSYRSICGMTGTAVAVGEDLREFYGLEIAVIDPNVPCVRDDEEDRIYATTAAKDKALISEVRKHHRLGRPVLIGTRSVADSERLAEQLTSRRIDVEVLNAKDDKREAEIIAKAGAKSAVTVSTQMAGRGTDIRLGGDEVVDLGGLVVIGAGRYHSSRLDDQLRGRSGRQGDPGSSVFFTSLDDDLFRRVPEASRLADAADESGRVTHRRAAPLLEHAQRILEGENTAIHRDTWRFNQLVQKQRSLVLDKREGIRHDGVGQSEVIEGARDSIVDDAIEEFGEAAVHAGLRDALLFHLDERWVEHLEFLNDLREGIHLRSLAREKPHEAFNIESIKAFETFWPDVLSSTIDTVNNAEFNENGIDLVGHGMRRPSSTWTYLTTESVSSSDIESFVRRLGKKG</sequence>
<dbReference type="EC" id="7.4.2.8" evidence="12"/>
<evidence type="ECO:0000259" key="13">
    <source>
        <dbReference type="PROSITE" id="PS51192"/>
    </source>
</evidence>
<reference evidence="16 17" key="1">
    <citation type="submission" date="2020-07" db="EMBL/GenBank/DDBJ databases">
        <title>Sequencing the genomes of 1000 actinobacteria strains.</title>
        <authorList>
            <person name="Klenk H.-P."/>
        </authorList>
    </citation>
    <scope>NUCLEOTIDE SEQUENCE [LARGE SCALE GENOMIC DNA]</scope>
    <source>
        <strain evidence="16 17">DSM 26341</strain>
    </source>
</reference>
<feature type="domain" description="Helicase C-terminal" evidence="14">
    <location>
        <begin position="415"/>
        <end position="573"/>
    </location>
</feature>
<dbReference type="InterPro" id="IPR036670">
    <property type="entry name" value="SecA_X-link_sf"/>
</dbReference>
<dbReference type="FunFam" id="3.40.50.300:FF:000429">
    <property type="entry name" value="Preprotein translocase subunit SecA"/>
    <property type="match status" value="1"/>
</dbReference>
<keyword evidence="11 12" id="KW-0472">Membrane</keyword>
<dbReference type="Pfam" id="PF07516">
    <property type="entry name" value="SecA_SW"/>
    <property type="match status" value="1"/>
</dbReference>
<dbReference type="PROSITE" id="PS51196">
    <property type="entry name" value="SECA_MOTOR_DEAD"/>
    <property type="match status" value="1"/>
</dbReference>
<evidence type="ECO:0000256" key="3">
    <source>
        <dbReference type="ARBA" id="ARBA00022448"/>
    </source>
</evidence>
<dbReference type="GO" id="GO:0005829">
    <property type="term" value="C:cytosol"/>
    <property type="evidence" value="ECO:0007669"/>
    <property type="project" value="TreeGrafter"/>
</dbReference>
<dbReference type="InterPro" id="IPR001650">
    <property type="entry name" value="Helicase_C-like"/>
</dbReference>
<dbReference type="InterPro" id="IPR011115">
    <property type="entry name" value="SecA_DEAD"/>
</dbReference>
<comment type="subcellular location">
    <subcellularLocation>
        <location evidence="12">Cell membrane</location>
        <topology evidence="12">Peripheral membrane protein</topology>
        <orientation evidence="12">Cytoplasmic side</orientation>
    </subcellularLocation>
    <subcellularLocation>
        <location evidence="12">Cytoplasm</location>
    </subcellularLocation>
    <subcellularLocation>
        <location evidence="1">Membrane</location>
        <topology evidence="1">Peripheral membrane protein</topology>
    </subcellularLocation>
    <text evidence="12">Distribution is 50-50.</text>
</comment>
<dbReference type="GO" id="GO:0043952">
    <property type="term" value="P:protein transport by the Sec complex"/>
    <property type="evidence" value="ECO:0007669"/>
    <property type="project" value="TreeGrafter"/>
</dbReference>
<dbReference type="PROSITE" id="PS51192">
    <property type="entry name" value="HELICASE_ATP_BIND_1"/>
    <property type="match status" value="1"/>
</dbReference>
<dbReference type="GO" id="GO:0031522">
    <property type="term" value="C:cell envelope Sec protein transport complex"/>
    <property type="evidence" value="ECO:0007669"/>
    <property type="project" value="TreeGrafter"/>
</dbReference>
<keyword evidence="7 12" id="KW-0067">ATP-binding</keyword>
<evidence type="ECO:0000256" key="2">
    <source>
        <dbReference type="ARBA" id="ARBA00007650"/>
    </source>
</evidence>
<feature type="domain" description="SecA family profile" evidence="15">
    <location>
        <begin position="7"/>
        <end position="573"/>
    </location>
</feature>
<dbReference type="PROSITE" id="PS01312">
    <property type="entry name" value="SECA"/>
    <property type="match status" value="1"/>
</dbReference>
<evidence type="ECO:0000313" key="16">
    <source>
        <dbReference type="EMBL" id="NYI68403.1"/>
    </source>
</evidence>
<comment type="function">
    <text evidence="12">Part of the Sec protein translocase complex. Interacts with the SecYEG preprotein conducting channel. Has a central role in coupling the hydrolysis of ATP to the transfer of proteins into and across the cell membrane, serving as an ATP-driven molecular motor driving the stepwise translocation of polypeptide chains across the membrane.</text>
</comment>
<dbReference type="GO" id="GO:0006605">
    <property type="term" value="P:protein targeting"/>
    <property type="evidence" value="ECO:0007669"/>
    <property type="project" value="UniProtKB-UniRule"/>
</dbReference>
<comment type="caution">
    <text evidence="16">The sequence shown here is derived from an EMBL/GenBank/DDBJ whole genome shotgun (WGS) entry which is preliminary data.</text>
</comment>
<keyword evidence="17" id="KW-1185">Reference proteome</keyword>
<evidence type="ECO:0000256" key="1">
    <source>
        <dbReference type="ARBA" id="ARBA00004170"/>
    </source>
</evidence>
<dbReference type="RefSeq" id="WP_179428756.1">
    <property type="nucleotide sequence ID" value="NZ_JACBZP010000001.1"/>
</dbReference>
<comment type="subunit">
    <text evidence="12">Monomer and homodimer. Part of the essential Sec protein translocation apparatus which comprises SecA, SecYEG and auxiliary proteins SecDF. Other proteins may also be involved.</text>
</comment>
<comment type="similarity">
    <text evidence="2 12">Belongs to the SecA family.</text>
</comment>
<evidence type="ECO:0000256" key="9">
    <source>
        <dbReference type="ARBA" id="ARBA00022967"/>
    </source>
</evidence>
<evidence type="ECO:0000256" key="11">
    <source>
        <dbReference type="ARBA" id="ARBA00023136"/>
    </source>
</evidence>
<keyword evidence="5 12" id="KW-0963">Cytoplasm</keyword>
<dbReference type="HAMAP" id="MF_01382">
    <property type="entry name" value="SecA"/>
    <property type="match status" value="1"/>
</dbReference>
<feature type="binding site" evidence="12">
    <location>
        <position position="493"/>
    </location>
    <ligand>
        <name>ATP</name>
        <dbReference type="ChEBI" id="CHEBI:30616"/>
    </ligand>
</feature>
<evidence type="ECO:0000256" key="5">
    <source>
        <dbReference type="ARBA" id="ARBA00022490"/>
    </source>
</evidence>
<dbReference type="PROSITE" id="PS51194">
    <property type="entry name" value="HELICASE_CTER"/>
    <property type="match status" value="1"/>
</dbReference>
<dbReference type="SUPFAM" id="SSF81886">
    <property type="entry name" value="Helical scaffold and wing domains of SecA"/>
    <property type="match status" value="1"/>
</dbReference>
<keyword evidence="3 12" id="KW-0813">Transport</keyword>
<dbReference type="SUPFAM" id="SSF52540">
    <property type="entry name" value="P-loop containing nucleoside triphosphate hydrolases"/>
    <property type="match status" value="2"/>
</dbReference>
<dbReference type="Pfam" id="PF21090">
    <property type="entry name" value="P-loop_SecA"/>
    <property type="match status" value="2"/>
</dbReference>
<feature type="binding site" evidence="12">
    <location>
        <position position="88"/>
    </location>
    <ligand>
        <name>ATP</name>
        <dbReference type="ChEBI" id="CHEBI:30616"/>
    </ligand>
</feature>
<feature type="binding site" evidence="12">
    <location>
        <begin position="106"/>
        <end position="110"/>
    </location>
    <ligand>
        <name>ATP</name>
        <dbReference type="ChEBI" id="CHEBI:30616"/>
    </ligand>
</feature>
<dbReference type="Gene3D" id="3.90.1440.10">
    <property type="entry name" value="SecA, preprotein cross-linking domain"/>
    <property type="match status" value="1"/>
</dbReference>
<proteinExistence type="inferred from homology"/>
<dbReference type="NCBIfam" id="TIGR04221">
    <property type="entry name" value="SecA2_Mycobac"/>
    <property type="match status" value="1"/>
</dbReference>
<dbReference type="InterPro" id="IPR011116">
    <property type="entry name" value="SecA_Wing/Scaffold"/>
</dbReference>
<dbReference type="PANTHER" id="PTHR30612:SF0">
    <property type="entry name" value="CHLOROPLAST PROTEIN-TRANSPORTING ATPASE"/>
    <property type="match status" value="1"/>
</dbReference>
<gene>
    <name evidence="12" type="primary">secA</name>
    <name evidence="16" type="ORF">BJY26_002709</name>
</gene>
<dbReference type="GO" id="GO:0005886">
    <property type="term" value="C:plasma membrane"/>
    <property type="evidence" value="ECO:0007669"/>
    <property type="project" value="UniProtKB-SubCell"/>
</dbReference>
<dbReference type="AlphaFoldDB" id="A0A7Z0IID1"/>
<dbReference type="EMBL" id="JACBZP010000001">
    <property type="protein sequence ID" value="NYI68403.1"/>
    <property type="molecule type" value="Genomic_DNA"/>
</dbReference>
<evidence type="ECO:0000256" key="4">
    <source>
        <dbReference type="ARBA" id="ARBA00022475"/>
    </source>
</evidence>
<dbReference type="PRINTS" id="PR00906">
    <property type="entry name" value="SECA"/>
</dbReference>
<evidence type="ECO:0000256" key="6">
    <source>
        <dbReference type="ARBA" id="ARBA00022741"/>
    </source>
</evidence>
<dbReference type="InterPro" id="IPR014001">
    <property type="entry name" value="Helicase_ATP-bd"/>
</dbReference>
<accession>A0A7Z0IID1</accession>
<dbReference type="SUPFAM" id="SSF81767">
    <property type="entry name" value="Pre-protein crosslinking domain of SecA"/>
    <property type="match status" value="1"/>
</dbReference>
<evidence type="ECO:0000256" key="10">
    <source>
        <dbReference type="ARBA" id="ARBA00023010"/>
    </source>
</evidence>
<name>A0A7Z0IID1_9MICO</name>